<keyword evidence="2" id="KW-1185">Reference proteome</keyword>
<evidence type="ECO:0000313" key="1">
    <source>
        <dbReference type="EMBL" id="EOD68972.1"/>
    </source>
</evidence>
<dbReference type="AlphaFoldDB" id="R1GCA5"/>
<proteinExistence type="predicted"/>
<dbReference type="PATRIC" id="fig|1292037.4.peg.1657"/>
<evidence type="ECO:0000313" key="2">
    <source>
        <dbReference type="Proteomes" id="UP000014139"/>
    </source>
</evidence>
<protein>
    <submittedName>
        <fullName evidence="1">Uncharacterized protein</fullName>
    </submittedName>
</protein>
<gene>
    <name evidence="1" type="ORF">H480_08593</name>
</gene>
<sequence length="93" mass="9453">MTELLPPQRPPAPPVTAQELRVAAAAERGHTPLVLVPAVVGNAQTAKSMESKTAPVEAAVSAGQDRAGNAAVAGAAMRMIPMALPKAETHPGR</sequence>
<dbReference type="RefSeq" id="WP_003067621.1">
    <property type="nucleotide sequence ID" value="NZ_AOUO01000099.1"/>
</dbReference>
<organism evidence="1 2">
    <name type="scientific">Amycolatopsis vancoresmycina DSM 44592</name>
    <dbReference type="NCBI Taxonomy" id="1292037"/>
    <lineage>
        <taxon>Bacteria</taxon>
        <taxon>Bacillati</taxon>
        <taxon>Actinomycetota</taxon>
        <taxon>Actinomycetes</taxon>
        <taxon>Pseudonocardiales</taxon>
        <taxon>Pseudonocardiaceae</taxon>
        <taxon>Amycolatopsis</taxon>
    </lineage>
</organism>
<name>R1GCA5_9PSEU</name>
<accession>R1GCA5</accession>
<comment type="caution">
    <text evidence="1">The sequence shown here is derived from an EMBL/GenBank/DDBJ whole genome shotgun (WGS) entry which is preliminary data.</text>
</comment>
<dbReference type="OrthoDB" id="3627131at2"/>
<dbReference type="EMBL" id="AOUO01000099">
    <property type="protein sequence ID" value="EOD68972.1"/>
    <property type="molecule type" value="Genomic_DNA"/>
</dbReference>
<reference evidence="1 2" key="1">
    <citation type="submission" date="2013-02" db="EMBL/GenBank/DDBJ databases">
        <title>Draft genome sequence of Amycolatopsis vancoresmycina strain DSM 44592T.</title>
        <authorList>
            <person name="Kumar S."/>
            <person name="Kaur N."/>
            <person name="Kaur C."/>
            <person name="Raghava G.P.S."/>
            <person name="Mayilraj S."/>
        </authorList>
    </citation>
    <scope>NUCLEOTIDE SEQUENCE [LARGE SCALE GENOMIC DNA]</scope>
    <source>
        <strain evidence="1 2">DSM 44592</strain>
    </source>
</reference>
<dbReference type="Proteomes" id="UP000014139">
    <property type="component" value="Unassembled WGS sequence"/>
</dbReference>